<name>A0A1X7S8B9_ZYMT9</name>
<evidence type="ECO:0000313" key="3">
    <source>
        <dbReference type="Proteomes" id="UP000215127"/>
    </source>
</evidence>
<dbReference type="Proteomes" id="UP000215127">
    <property type="component" value="Chromosome 12"/>
</dbReference>
<gene>
    <name evidence="2" type="ORF">ZT3D7_G10816</name>
</gene>
<dbReference type="AlphaFoldDB" id="A0A1X7S8B9"/>
<organism evidence="2 3">
    <name type="scientific">Zymoseptoria tritici (strain ST99CH_3D7)</name>
    <dbReference type="NCBI Taxonomy" id="1276538"/>
    <lineage>
        <taxon>Eukaryota</taxon>
        <taxon>Fungi</taxon>
        <taxon>Dikarya</taxon>
        <taxon>Ascomycota</taxon>
        <taxon>Pezizomycotina</taxon>
        <taxon>Dothideomycetes</taxon>
        <taxon>Dothideomycetidae</taxon>
        <taxon>Mycosphaerellales</taxon>
        <taxon>Mycosphaerellaceae</taxon>
        <taxon>Zymoseptoria</taxon>
    </lineage>
</organism>
<sequence length="119" mass="13382">MNPLQGNFFRRHSASRTGSKQHEVQKLYLKSRTSDSIQCVVESRKADAKDKRCLDPISRVKDHSYTNLGTQNTPQNRFTVGPFAAPIIHATHAAVNEVNNVDPSMVYKWTLMSADKAHS</sequence>
<dbReference type="EMBL" id="LT853703">
    <property type="protein sequence ID" value="SMQ55661.1"/>
    <property type="molecule type" value="Genomic_DNA"/>
</dbReference>
<reference evidence="2 3" key="1">
    <citation type="submission" date="2016-06" db="EMBL/GenBank/DDBJ databases">
        <authorList>
            <person name="Kjaerup R.B."/>
            <person name="Dalgaard T.S."/>
            <person name="Juul-Madsen H.R."/>
        </authorList>
    </citation>
    <scope>NUCLEOTIDE SEQUENCE [LARGE SCALE GENOMIC DNA]</scope>
</reference>
<keyword evidence="3" id="KW-1185">Reference proteome</keyword>
<proteinExistence type="predicted"/>
<protein>
    <submittedName>
        <fullName evidence="2">Uncharacterized protein</fullName>
    </submittedName>
</protein>
<feature type="region of interest" description="Disordered" evidence="1">
    <location>
        <begin position="1"/>
        <end position="24"/>
    </location>
</feature>
<accession>A0A1X7S8B9</accession>
<evidence type="ECO:0000256" key="1">
    <source>
        <dbReference type="SAM" id="MobiDB-lite"/>
    </source>
</evidence>
<evidence type="ECO:0000313" key="2">
    <source>
        <dbReference type="EMBL" id="SMQ55661.1"/>
    </source>
</evidence>